<protein>
    <submittedName>
        <fullName evidence="1">Methionine biosynthesis protein MetW</fullName>
    </submittedName>
</protein>
<dbReference type="EMBL" id="CP001629">
    <property type="protein sequence ID" value="ACU90217.1"/>
    <property type="molecule type" value="Genomic_DNA"/>
</dbReference>
<dbReference type="HOGENOM" id="CLU_091323_0_0_7"/>
<reference evidence="1 2" key="1">
    <citation type="journal article" date="2009" name="Stand. Genomic Sci.">
        <title>Complete genome sequence of Desulfomicrobium baculatum type strain (X).</title>
        <authorList>
            <person name="Copeland A."/>
            <person name="Spring S."/>
            <person name="Goker M."/>
            <person name="Schneider S."/>
            <person name="Lapidus A."/>
            <person name="Del Rio T.G."/>
            <person name="Tice H."/>
            <person name="Cheng J.F."/>
            <person name="Chen F."/>
            <person name="Nolan M."/>
            <person name="Bruce D."/>
            <person name="Goodwin L."/>
            <person name="Pitluck S."/>
            <person name="Ivanova N."/>
            <person name="Mavrommatis K."/>
            <person name="Ovchinnikova G."/>
            <person name="Pati A."/>
            <person name="Chen A."/>
            <person name="Palaniappan K."/>
            <person name="Land M."/>
            <person name="Hauser L."/>
            <person name="Chang Y.J."/>
            <person name="Jeffries C.C."/>
            <person name="Meincke L."/>
            <person name="Sims D."/>
            <person name="Brettin T."/>
            <person name="Detter J.C."/>
            <person name="Han C."/>
            <person name="Chain P."/>
            <person name="Bristow J."/>
            <person name="Eisen J.A."/>
            <person name="Markowitz V."/>
            <person name="Hugenholtz P."/>
            <person name="Kyrpides N.C."/>
            <person name="Klenk H.P."/>
            <person name="Lucas S."/>
        </authorList>
    </citation>
    <scope>NUCLEOTIDE SEQUENCE [LARGE SCALE GENOMIC DNA]</scope>
    <source>
        <strain evidence="2">DSM 4028 / VKM B-1378 / X</strain>
    </source>
</reference>
<dbReference type="Pfam" id="PF07021">
    <property type="entry name" value="MetW"/>
    <property type="match status" value="1"/>
</dbReference>
<dbReference type="InterPro" id="IPR010743">
    <property type="entry name" value="Methionine_synth_MetW"/>
</dbReference>
<proteinExistence type="predicted"/>
<evidence type="ECO:0000313" key="2">
    <source>
        <dbReference type="Proteomes" id="UP000002216"/>
    </source>
</evidence>
<accession>C7LNZ3</accession>
<dbReference type="KEGG" id="dba:Dbac_2133"/>
<dbReference type="InterPro" id="IPR029063">
    <property type="entry name" value="SAM-dependent_MTases_sf"/>
</dbReference>
<dbReference type="Proteomes" id="UP000002216">
    <property type="component" value="Chromosome"/>
</dbReference>
<gene>
    <name evidence="1" type="ordered locus">Dbac_2133</name>
</gene>
<evidence type="ECO:0000313" key="1">
    <source>
        <dbReference type="EMBL" id="ACU90217.1"/>
    </source>
</evidence>
<dbReference type="eggNOG" id="COG2226">
    <property type="taxonomic scope" value="Bacteria"/>
</dbReference>
<dbReference type="STRING" id="525897.Dbac_2133"/>
<dbReference type="NCBIfam" id="TIGR02081">
    <property type="entry name" value="metW"/>
    <property type="match status" value="1"/>
</dbReference>
<sequence length="210" mass="23670">MAAEHCAMDGHELRFDLRVVASWIEPGSRVLDLGCADGKLLRFLRDTRQVNGLGIEHDEDEVVSCIAQGLSVIHGDINTELPGFPDKAFDYVVVSQTLQQAYEPTALLQQMLRVGRRGIVSFPNFCCLPIRLQMAFSGHVPVTPELPYQWYNTPNIRVLSLEDFRAYSRAVPFSIIRSLAVNPSGDGSMREVRFWPNLLASYGIFMIRDR</sequence>
<dbReference type="CDD" id="cd02440">
    <property type="entry name" value="AdoMet_MTases"/>
    <property type="match status" value="1"/>
</dbReference>
<organism evidence="1 2">
    <name type="scientific">Desulfomicrobium baculatum (strain DSM 4028 / VKM B-1378 / X)</name>
    <name type="common">Desulfovibrio baculatus</name>
    <dbReference type="NCBI Taxonomy" id="525897"/>
    <lineage>
        <taxon>Bacteria</taxon>
        <taxon>Pseudomonadati</taxon>
        <taxon>Thermodesulfobacteriota</taxon>
        <taxon>Desulfovibrionia</taxon>
        <taxon>Desulfovibrionales</taxon>
        <taxon>Desulfomicrobiaceae</taxon>
        <taxon>Desulfomicrobium</taxon>
    </lineage>
</organism>
<dbReference type="RefSeq" id="WP_015774308.1">
    <property type="nucleotide sequence ID" value="NC_013173.1"/>
</dbReference>
<keyword evidence="2" id="KW-1185">Reference proteome</keyword>
<dbReference type="SUPFAM" id="SSF53335">
    <property type="entry name" value="S-adenosyl-L-methionine-dependent methyltransferases"/>
    <property type="match status" value="1"/>
</dbReference>
<dbReference type="AlphaFoldDB" id="C7LNZ3"/>
<dbReference type="Gene3D" id="3.40.50.150">
    <property type="entry name" value="Vaccinia Virus protein VP39"/>
    <property type="match status" value="1"/>
</dbReference>
<name>C7LNZ3_DESBD</name>